<accession>A0A846XLC8</accession>
<dbReference type="SMART" id="SM00880">
    <property type="entry name" value="CHAD"/>
    <property type="match status" value="1"/>
</dbReference>
<dbReference type="PANTHER" id="PTHR39339:SF1">
    <property type="entry name" value="CHAD DOMAIN-CONTAINING PROTEIN"/>
    <property type="match status" value="1"/>
</dbReference>
<dbReference type="EMBL" id="JAAXOO010000007">
    <property type="protein sequence ID" value="NKY36802.1"/>
    <property type="molecule type" value="Genomic_DNA"/>
</dbReference>
<dbReference type="PANTHER" id="PTHR39339">
    <property type="entry name" value="SLR1444 PROTEIN"/>
    <property type="match status" value="1"/>
</dbReference>
<evidence type="ECO:0000313" key="2">
    <source>
        <dbReference type="EMBL" id="NKY36802.1"/>
    </source>
</evidence>
<name>A0A846XLC8_9NOCA</name>
<gene>
    <name evidence="2" type="ORF">HGA13_27570</name>
</gene>
<proteinExistence type="predicted"/>
<organism evidence="2 3">
    <name type="scientific">Nocardia speluncae</name>
    <dbReference type="NCBI Taxonomy" id="419477"/>
    <lineage>
        <taxon>Bacteria</taxon>
        <taxon>Bacillati</taxon>
        <taxon>Actinomycetota</taxon>
        <taxon>Actinomycetes</taxon>
        <taxon>Mycobacteriales</taxon>
        <taxon>Nocardiaceae</taxon>
        <taxon>Nocardia</taxon>
    </lineage>
</organism>
<dbReference type="InterPro" id="IPR038186">
    <property type="entry name" value="CHAD_dom_sf"/>
</dbReference>
<keyword evidence="3" id="KW-1185">Reference proteome</keyword>
<sequence length="294" mass="32124">MSPVEPGTAGAALTAALRADIERLLAAEPEVRADADDSVHQMRVATRRLRSVLRSYKRLLDPDTAGRVRTELAWLAGILGVARDAEVRGARFADLLDRYAEKDCTALKPTRKRLVRAERDRYLAAHGAVLTALDSTRYRTVRGELKKWRKHPPLSTSVSGAPAAEVFDAVLRADRKRVRRLVRAEPTAAPTERVELLHDIRKSAKRLRYSCEAAEAVLGEFATDLGGRAKHLQTVLGDHRDAVESYDALRVHAAAAHAAGEATHLYETLADAEDTAAGRCLARYPAAAAAIDKS</sequence>
<evidence type="ECO:0000313" key="3">
    <source>
        <dbReference type="Proteomes" id="UP000565715"/>
    </source>
</evidence>
<dbReference type="Pfam" id="PF05235">
    <property type="entry name" value="CHAD"/>
    <property type="match status" value="1"/>
</dbReference>
<dbReference type="InterPro" id="IPR007899">
    <property type="entry name" value="CHAD_dom"/>
</dbReference>
<dbReference type="RefSeq" id="WP_068039306.1">
    <property type="nucleotide sequence ID" value="NZ_JAAXOO010000007.1"/>
</dbReference>
<dbReference type="PROSITE" id="PS51708">
    <property type="entry name" value="CHAD"/>
    <property type="match status" value="1"/>
</dbReference>
<comment type="caution">
    <text evidence="2">The sequence shown here is derived from an EMBL/GenBank/DDBJ whole genome shotgun (WGS) entry which is preliminary data.</text>
</comment>
<dbReference type="Proteomes" id="UP000565715">
    <property type="component" value="Unassembled WGS sequence"/>
</dbReference>
<feature type="domain" description="CHAD" evidence="1">
    <location>
        <begin position="6"/>
        <end position="293"/>
    </location>
</feature>
<reference evidence="2 3" key="1">
    <citation type="submission" date="2020-04" db="EMBL/GenBank/DDBJ databases">
        <title>MicrobeNet Type strains.</title>
        <authorList>
            <person name="Nicholson A.C."/>
        </authorList>
    </citation>
    <scope>NUCLEOTIDE SEQUENCE [LARGE SCALE GENOMIC DNA]</scope>
    <source>
        <strain evidence="2 3">DSM 45078</strain>
    </source>
</reference>
<protein>
    <submittedName>
        <fullName evidence="2">CHAD domain-containing protein</fullName>
    </submittedName>
</protein>
<dbReference type="Gene3D" id="1.40.20.10">
    <property type="entry name" value="CHAD domain"/>
    <property type="match status" value="1"/>
</dbReference>
<evidence type="ECO:0000259" key="1">
    <source>
        <dbReference type="PROSITE" id="PS51708"/>
    </source>
</evidence>
<dbReference type="AlphaFoldDB" id="A0A846XLC8"/>